<dbReference type="Pfam" id="PF00561">
    <property type="entry name" value="Abhydrolase_1"/>
    <property type="match status" value="1"/>
</dbReference>
<gene>
    <name evidence="4" type="ORF">g.9025</name>
</gene>
<dbReference type="PANTHER" id="PTHR43798:SF14">
    <property type="entry name" value="SERINE HYDROLASE-LIKE PROTEIN DDB_G0286239"/>
    <property type="match status" value="1"/>
</dbReference>
<feature type="domain" description="AB hydrolase-1" evidence="3">
    <location>
        <begin position="31"/>
        <end position="152"/>
    </location>
</feature>
<proteinExistence type="inferred from homology"/>
<comment type="similarity">
    <text evidence="1">Belongs to the AB hydrolase superfamily.</text>
</comment>
<evidence type="ECO:0000313" key="4">
    <source>
        <dbReference type="EMBL" id="JAS86091.1"/>
    </source>
</evidence>
<name>A0A1B6IGN8_9HEMI</name>
<dbReference type="EMBL" id="GECU01021615">
    <property type="protein sequence ID" value="JAS86091.1"/>
    <property type="molecule type" value="Transcribed_RNA"/>
</dbReference>
<organism evidence="4">
    <name type="scientific">Homalodisca liturata</name>
    <dbReference type="NCBI Taxonomy" id="320908"/>
    <lineage>
        <taxon>Eukaryota</taxon>
        <taxon>Metazoa</taxon>
        <taxon>Ecdysozoa</taxon>
        <taxon>Arthropoda</taxon>
        <taxon>Hexapoda</taxon>
        <taxon>Insecta</taxon>
        <taxon>Pterygota</taxon>
        <taxon>Neoptera</taxon>
        <taxon>Paraneoptera</taxon>
        <taxon>Hemiptera</taxon>
        <taxon>Auchenorrhyncha</taxon>
        <taxon>Membracoidea</taxon>
        <taxon>Cicadellidae</taxon>
        <taxon>Cicadellinae</taxon>
        <taxon>Proconiini</taxon>
        <taxon>Homalodisca</taxon>
    </lineage>
</organism>
<dbReference type="InterPro" id="IPR050266">
    <property type="entry name" value="AB_hydrolase_sf"/>
</dbReference>
<reference evidence="4" key="1">
    <citation type="submission" date="2015-11" db="EMBL/GenBank/DDBJ databases">
        <title>De novo transcriptome assembly of four potential Pierce s Disease insect vectors from Arizona vineyards.</title>
        <authorList>
            <person name="Tassone E.E."/>
        </authorList>
    </citation>
    <scope>NUCLEOTIDE SEQUENCE</scope>
</reference>
<dbReference type="GO" id="GO:0016020">
    <property type="term" value="C:membrane"/>
    <property type="evidence" value="ECO:0007669"/>
    <property type="project" value="TreeGrafter"/>
</dbReference>
<sequence>MPKSRKVLDISIPVPWGVIAGKTVGEESPIPILCVHGGSDNLETFAQLLPQLPANQYYVCIDLPGHGKSSHADKGYILDLVWYTLAVKRVIEYFRWPYLYYLGHSFGGQIGFLLSAFYPELVLKLVVIDTLMDYHISENITARTTRQYLFDTLLKLEKRSNLDEAPTYSFKEFVQKMKEARLTEVGDSQIKAMAERNLMKIGPDQYKFSNDQRNKLFGPIFFTRKQLESIAREISCPTLFILGKDSTNTKPLEKLNHTPMKKIRNAIFHVIEGDHDIHLARPEAVAHLIVPFLSGEIISKL</sequence>
<dbReference type="InterPro" id="IPR029058">
    <property type="entry name" value="AB_hydrolase_fold"/>
</dbReference>
<dbReference type="Gene3D" id="3.40.50.1820">
    <property type="entry name" value="alpha/beta hydrolase"/>
    <property type="match status" value="1"/>
</dbReference>
<evidence type="ECO:0000256" key="2">
    <source>
        <dbReference type="ARBA" id="ARBA00022801"/>
    </source>
</evidence>
<dbReference type="AlphaFoldDB" id="A0A1B6IGN8"/>
<accession>A0A1B6IGN8</accession>
<dbReference type="GO" id="GO:0016787">
    <property type="term" value="F:hydrolase activity"/>
    <property type="evidence" value="ECO:0007669"/>
    <property type="project" value="UniProtKB-KW"/>
</dbReference>
<keyword evidence="2" id="KW-0378">Hydrolase</keyword>
<evidence type="ECO:0000259" key="3">
    <source>
        <dbReference type="Pfam" id="PF00561"/>
    </source>
</evidence>
<dbReference type="InterPro" id="IPR000073">
    <property type="entry name" value="AB_hydrolase_1"/>
</dbReference>
<protein>
    <recommendedName>
        <fullName evidence="3">AB hydrolase-1 domain-containing protein</fullName>
    </recommendedName>
</protein>
<dbReference type="PANTHER" id="PTHR43798">
    <property type="entry name" value="MONOACYLGLYCEROL LIPASE"/>
    <property type="match status" value="1"/>
</dbReference>
<dbReference type="SUPFAM" id="SSF53474">
    <property type="entry name" value="alpha/beta-Hydrolases"/>
    <property type="match status" value="1"/>
</dbReference>
<evidence type="ECO:0000256" key="1">
    <source>
        <dbReference type="ARBA" id="ARBA00008645"/>
    </source>
</evidence>